<feature type="region of interest" description="Disordered" evidence="5">
    <location>
        <begin position="152"/>
        <end position="172"/>
    </location>
</feature>
<dbReference type="InterPro" id="IPR051159">
    <property type="entry name" value="Hexapeptide_acetyltransf"/>
</dbReference>
<dbReference type="PANTHER" id="PTHR23416">
    <property type="entry name" value="SIALIC ACID SYNTHASE-RELATED"/>
    <property type="match status" value="1"/>
</dbReference>
<dbReference type="PROSITE" id="PS00101">
    <property type="entry name" value="HEXAPEP_TRANSFERASES"/>
    <property type="match status" value="1"/>
</dbReference>
<evidence type="ECO:0000313" key="7">
    <source>
        <dbReference type="Proteomes" id="UP000536509"/>
    </source>
</evidence>
<name>A0A7Y3R9X6_9FLAO</name>
<sequence>MAYNAIFILRKLGSSGQGCDIKGKIFISNKAKLFLGNNVHLGDNAYFKTEGEIHIGDNCHMSRNVTIYSVNHNSEGSVLPYDNTTLKKKVIIGKNVWIGMNVNIVPGVTIGDGVIIGMGATVTKNVPDLAIVGGNPATILKYRNKEHYDDLEAKQQYGGSGGKPLKKNNPKL</sequence>
<dbReference type="SUPFAM" id="SSF51161">
    <property type="entry name" value="Trimeric LpxA-like enzymes"/>
    <property type="match status" value="1"/>
</dbReference>
<dbReference type="InterPro" id="IPR001451">
    <property type="entry name" value="Hexapep"/>
</dbReference>
<proteinExistence type="inferred from homology"/>
<protein>
    <submittedName>
        <fullName evidence="6">Acyltransferase</fullName>
    </submittedName>
</protein>
<dbReference type="AlphaFoldDB" id="A0A7Y3R9X6"/>
<evidence type="ECO:0000256" key="4">
    <source>
        <dbReference type="ARBA" id="ARBA00023315"/>
    </source>
</evidence>
<keyword evidence="4 6" id="KW-0012">Acyltransferase</keyword>
<keyword evidence="2 6" id="KW-0808">Transferase</keyword>
<dbReference type="GO" id="GO:0008374">
    <property type="term" value="F:O-acyltransferase activity"/>
    <property type="evidence" value="ECO:0007669"/>
    <property type="project" value="TreeGrafter"/>
</dbReference>
<evidence type="ECO:0000256" key="1">
    <source>
        <dbReference type="ARBA" id="ARBA00007274"/>
    </source>
</evidence>
<gene>
    <name evidence="6" type="ORF">HKT18_10015</name>
</gene>
<organism evidence="6 7">
    <name type="scientific">Flavobacterium rivulicola</name>
    <dbReference type="NCBI Taxonomy" id="2732161"/>
    <lineage>
        <taxon>Bacteria</taxon>
        <taxon>Pseudomonadati</taxon>
        <taxon>Bacteroidota</taxon>
        <taxon>Flavobacteriia</taxon>
        <taxon>Flavobacteriales</taxon>
        <taxon>Flavobacteriaceae</taxon>
        <taxon>Flavobacterium</taxon>
    </lineage>
</organism>
<dbReference type="GO" id="GO:0005829">
    <property type="term" value="C:cytosol"/>
    <property type="evidence" value="ECO:0007669"/>
    <property type="project" value="TreeGrafter"/>
</dbReference>
<comment type="caution">
    <text evidence="6">The sequence shown here is derived from an EMBL/GenBank/DDBJ whole genome shotgun (WGS) entry which is preliminary data.</text>
</comment>
<dbReference type="EMBL" id="JABEVX010000006">
    <property type="protein sequence ID" value="NNT72551.1"/>
    <property type="molecule type" value="Genomic_DNA"/>
</dbReference>
<accession>A0A7Y3R9X6</accession>
<keyword evidence="7" id="KW-1185">Reference proteome</keyword>
<evidence type="ECO:0000313" key="6">
    <source>
        <dbReference type="EMBL" id="NNT72551.1"/>
    </source>
</evidence>
<reference evidence="6 7" key="1">
    <citation type="submission" date="2020-05" db="EMBL/GenBank/DDBJ databases">
        <title>Draft genome of Flavobacterium sp. IMCC34852.</title>
        <authorList>
            <person name="Song J."/>
            <person name="Cho J.-C."/>
        </authorList>
    </citation>
    <scope>NUCLEOTIDE SEQUENCE [LARGE SCALE GENOMIC DNA]</scope>
    <source>
        <strain evidence="6 7">IMCC34852</strain>
    </source>
</reference>
<dbReference type="Proteomes" id="UP000536509">
    <property type="component" value="Unassembled WGS sequence"/>
</dbReference>
<dbReference type="PANTHER" id="PTHR23416:SF23">
    <property type="entry name" value="ACETYLTRANSFERASE C18B11.09C-RELATED"/>
    <property type="match status" value="1"/>
</dbReference>
<dbReference type="CDD" id="cd04647">
    <property type="entry name" value="LbH_MAT_like"/>
    <property type="match status" value="1"/>
</dbReference>
<dbReference type="Gene3D" id="2.160.10.10">
    <property type="entry name" value="Hexapeptide repeat proteins"/>
    <property type="match status" value="1"/>
</dbReference>
<evidence type="ECO:0000256" key="5">
    <source>
        <dbReference type="SAM" id="MobiDB-lite"/>
    </source>
</evidence>
<dbReference type="InterPro" id="IPR011004">
    <property type="entry name" value="Trimer_LpxA-like_sf"/>
</dbReference>
<dbReference type="InterPro" id="IPR018357">
    <property type="entry name" value="Hexapep_transf_CS"/>
</dbReference>
<dbReference type="RefSeq" id="WP_171222719.1">
    <property type="nucleotide sequence ID" value="NZ_CP121446.1"/>
</dbReference>
<evidence type="ECO:0000256" key="3">
    <source>
        <dbReference type="ARBA" id="ARBA00022737"/>
    </source>
</evidence>
<evidence type="ECO:0000256" key="2">
    <source>
        <dbReference type="ARBA" id="ARBA00022679"/>
    </source>
</evidence>
<keyword evidence="3" id="KW-0677">Repeat</keyword>
<dbReference type="Pfam" id="PF14602">
    <property type="entry name" value="Hexapep_2"/>
    <property type="match status" value="1"/>
</dbReference>
<comment type="similarity">
    <text evidence="1">Belongs to the transferase hexapeptide repeat family.</text>
</comment>
<dbReference type="Pfam" id="PF00132">
    <property type="entry name" value="Hexapep"/>
    <property type="match status" value="1"/>
</dbReference>